<comment type="similarity">
    <text evidence="1">Belongs to the transposase IS21/IS408/IS1162 family.</text>
</comment>
<evidence type="ECO:0000256" key="2">
    <source>
        <dbReference type="ARBA" id="ARBA00022578"/>
    </source>
</evidence>
<dbReference type="Gene3D" id="1.10.10.60">
    <property type="entry name" value="Homeodomain-like"/>
    <property type="match status" value="1"/>
</dbReference>
<evidence type="ECO:0000313" key="7">
    <source>
        <dbReference type="Proteomes" id="UP000322294"/>
    </source>
</evidence>
<dbReference type="PANTHER" id="PTHR35004">
    <property type="entry name" value="TRANSPOSASE RV3428C-RELATED"/>
    <property type="match status" value="1"/>
</dbReference>
<dbReference type="OrthoDB" id="3193769at2"/>
<name>A0A5S5APD2_9FIRM</name>
<dbReference type="GO" id="GO:0032196">
    <property type="term" value="P:transposition"/>
    <property type="evidence" value="ECO:0007669"/>
    <property type="project" value="UniProtKB-KW"/>
</dbReference>
<evidence type="ECO:0000256" key="3">
    <source>
        <dbReference type="ARBA" id="ARBA00023125"/>
    </source>
</evidence>
<accession>A0A5S5APD2</accession>
<gene>
    <name evidence="6" type="ORF">LZ11_01740</name>
</gene>
<sequence length="88" mass="10059">MLGSGSIIMLHELRAMGKSIRAIARETGRSRNTVRKYLRAEGIPERKPHPKRGSKLDPYKDTIQELINLGIFNCEVIYERIKEEGYTG</sequence>
<dbReference type="Proteomes" id="UP000322294">
    <property type="component" value="Unassembled WGS sequence"/>
</dbReference>
<feature type="non-terminal residue" evidence="6">
    <location>
        <position position="88"/>
    </location>
</feature>
<keyword evidence="6" id="KW-0371">Homeobox</keyword>
<protein>
    <submittedName>
        <fullName evidence="6">Homeodomain-like domain-containing protein</fullName>
    </submittedName>
</protein>
<dbReference type="GO" id="GO:0006310">
    <property type="term" value="P:DNA recombination"/>
    <property type="evidence" value="ECO:0007669"/>
    <property type="project" value="UniProtKB-KW"/>
</dbReference>
<keyword evidence="2" id="KW-0815">Transposition</keyword>
<proteinExistence type="inferred from homology"/>
<feature type="domain" description="HTH IS21-type" evidence="5">
    <location>
        <begin position="5"/>
        <end position="67"/>
    </location>
</feature>
<reference evidence="6 7" key="1">
    <citation type="submission" date="2019-07" db="EMBL/GenBank/DDBJ databases">
        <title>Genomic Encyclopedia of Type Strains, Phase I: the one thousand microbial genomes (KMG-I) project.</title>
        <authorList>
            <person name="Kyrpides N."/>
        </authorList>
    </citation>
    <scope>NUCLEOTIDE SEQUENCE [LARGE SCALE GENOMIC DNA]</scope>
    <source>
        <strain evidence="6 7">DSM 16647</strain>
    </source>
</reference>
<keyword evidence="7" id="KW-1185">Reference proteome</keyword>
<keyword evidence="4" id="KW-0233">DNA recombination</keyword>
<dbReference type="PANTHER" id="PTHR35004:SF6">
    <property type="entry name" value="TRANSPOSASE"/>
    <property type="match status" value="1"/>
</dbReference>
<dbReference type="PROSITE" id="PS50531">
    <property type="entry name" value="HTH_IS21"/>
    <property type="match status" value="1"/>
</dbReference>
<keyword evidence="3 6" id="KW-0238">DNA-binding</keyword>
<dbReference type="Pfam" id="PF13384">
    <property type="entry name" value="HTH_23"/>
    <property type="match status" value="1"/>
</dbReference>
<comment type="caution">
    <text evidence="6">The sequence shown here is derived from an EMBL/GenBank/DDBJ whole genome shotgun (WGS) entry which is preliminary data.</text>
</comment>
<dbReference type="EMBL" id="VNHO01000019">
    <property type="protein sequence ID" value="TYP52396.1"/>
    <property type="molecule type" value="Genomic_DNA"/>
</dbReference>
<evidence type="ECO:0000313" key="6">
    <source>
        <dbReference type="EMBL" id="TYP52396.1"/>
    </source>
</evidence>
<dbReference type="InterPro" id="IPR017894">
    <property type="entry name" value="HTH_IS21_transposase_type"/>
</dbReference>
<evidence type="ECO:0000256" key="1">
    <source>
        <dbReference type="ARBA" id="ARBA00009277"/>
    </source>
</evidence>
<dbReference type="RefSeq" id="WP_148867464.1">
    <property type="nucleotide sequence ID" value="NZ_VNHO01000019.1"/>
</dbReference>
<evidence type="ECO:0000259" key="5">
    <source>
        <dbReference type="PROSITE" id="PS50531"/>
    </source>
</evidence>
<dbReference type="GO" id="GO:0003677">
    <property type="term" value="F:DNA binding"/>
    <property type="evidence" value="ECO:0007669"/>
    <property type="project" value="UniProtKB-KW"/>
</dbReference>
<organism evidence="6 7">
    <name type="scientific">Thermosediminibacter litoriperuensis</name>
    <dbReference type="NCBI Taxonomy" id="291989"/>
    <lineage>
        <taxon>Bacteria</taxon>
        <taxon>Bacillati</taxon>
        <taxon>Bacillota</taxon>
        <taxon>Clostridia</taxon>
        <taxon>Thermosediminibacterales</taxon>
        <taxon>Thermosediminibacteraceae</taxon>
        <taxon>Thermosediminibacter</taxon>
    </lineage>
</organism>
<evidence type="ECO:0000256" key="4">
    <source>
        <dbReference type="ARBA" id="ARBA00023172"/>
    </source>
</evidence>
<dbReference type="AlphaFoldDB" id="A0A5S5APD2"/>